<dbReference type="PROSITE" id="PS51059">
    <property type="entry name" value="PARP_CATALYTIC"/>
    <property type="match status" value="1"/>
</dbReference>
<dbReference type="Pfam" id="PF12174">
    <property type="entry name" value="RST"/>
    <property type="match status" value="1"/>
</dbReference>
<evidence type="ECO:0000256" key="2">
    <source>
        <dbReference type="ARBA" id="ARBA00022473"/>
    </source>
</evidence>
<dbReference type="Pfam" id="PF23467">
    <property type="entry name" value="WWE_5"/>
    <property type="match status" value="1"/>
</dbReference>
<reference evidence="8" key="2">
    <citation type="submission" date="2023-02" db="EMBL/GenBank/DDBJ databases">
        <authorList>
            <person name="Swenson N.G."/>
            <person name="Wegrzyn J.L."/>
            <person name="Mcevoy S.L."/>
        </authorList>
    </citation>
    <scope>NUCLEOTIDE SEQUENCE</scope>
    <source>
        <strain evidence="8">91603</strain>
        <tissue evidence="8">Leaf</tissue>
    </source>
</reference>
<comment type="caution">
    <text evidence="8">The sequence shown here is derived from an EMBL/GenBank/DDBJ whole genome shotgun (WGS) entry which is preliminary data.</text>
</comment>
<evidence type="ECO:0000256" key="4">
    <source>
        <dbReference type="ARBA" id="ARBA00023242"/>
    </source>
</evidence>
<dbReference type="Proteomes" id="UP001064489">
    <property type="component" value="Chromosome 5"/>
</dbReference>
<feature type="domain" description="PARP catalytic" evidence="6">
    <location>
        <begin position="217"/>
        <end position="436"/>
    </location>
</feature>
<evidence type="ECO:0000256" key="3">
    <source>
        <dbReference type="ARBA" id="ARBA00023016"/>
    </source>
</evidence>
<evidence type="ECO:0000259" key="6">
    <source>
        <dbReference type="PROSITE" id="PS51059"/>
    </source>
</evidence>
<dbReference type="GO" id="GO:0005634">
    <property type="term" value="C:nucleus"/>
    <property type="evidence" value="ECO:0007669"/>
    <property type="project" value="UniProtKB-SubCell"/>
</dbReference>
<dbReference type="SUPFAM" id="SSF56399">
    <property type="entry name" value="ADP-ribosylation"/>
    <property type="match status" value="1"/>
</dbReference>
<proteinExistence type="predicted"/>
<dbReference type="PROSITE" id="PS51879">
    <property type="entry name" value="RST"/>
    <property type="match status" value="1"/>
</dbReference>
<evidence type="ECO:0000256" key="5">
    <source>
        <dbReference type="SAM" id="MobiDB-lite"/>
    </source>
</evidence>
<dbReference type="InterPro" id="IPR057823">
    <property type="entry name" value="WWE_RCD1"/>
</dbReference>
<sequence length="578" mass="64354">MDAKIAKVLDSNRRVMLGLKRKRAARYATYLAGASRTELQQKRRKLNGGVSKLVRGCHFRRSLLRCYSNFMKSGIPQRLMFHENGEWTDFPQHLVALVKKDLQVKKAVVEAECDGQRFVLDFLHMFRLDLKTGSQQPIAWIDEADHEPMFRESYGPHEIKLQLEIDIAGLDQSKVKECSGESNAIIKQIQIAQKPASNQYVVEVEDSCNRKPDGKLDQTMEENQHMKLGLVTGSEFCNEKLDTNSVRKIFIKGMSPFGGVGILDINRCSSASMQARFELFQKQLEITEKCRGHTNVRYAWLATSKVALSTIMMYGLGHCGTSMTRSAYGNGVHLTAAPDTSASFCDVDENGVRHMIFCHVIMGNTEPLCPGTKQSHPSTEDFDSGVDDLQNPKHFIVWNMNMNTHIFPEFVVSFKVSSSAEGNLIGSESQHAVSAITTSSQGPQDHLRLESSAVDMGSHPISDSGGSLGKAPSTNSSSPRAPKSPWMPFSMLFAAISNKVPPKNMELITNHYELFRAKKINRDEFVKRLRLIVGDVLLRSTITVLQCKVPSKLEVEEMKQSVEGSPELQLTLGPSAGI</sequence>
<dbReference type="AlphaFoldDB" id="A0AAD5IWH7"/>
<feature type="region of interest" description="Disordered" evidence="5">
    <location>
        <begin position="455"/>
        <end position="483"/>
    </location>
</feature>
<dbReference type="EMBL" id="JAJSOW010000102">
    <property type="protein sequence ID" value="KAI9177978.1"/>
    <property type="molecule type" value="Genomic_DNA"/>
</dbReference>
<accession>A0AAD5IWH7</accession>
<dbReference type="InterPro" id="IPR022003">
    <property type="entry name" value="RST"/>
</dbReference>
<dbReference type="PANTHER" id="PTHR32263">
    <property type="entry name" value="INACTIVE POLY [ADP-RIBOSE] POLYMERASE SRO4-RELATED"/>
    <property type="match status" value="1"/>
</dbReference>
<protein>
    <recommendedName>
        <fullName evidence="10">Poly [ADP-ribose] polymerase</fullName>
    </recommendedName>
</protein>
<dbReference type="Gene3D" id="3.90.228.10">
    <property type="match status" value="1"/>
</dbReference>
<keyword evidence="9" id="KW-1185">Reference proteome</keyword>
<dbReference type="Pfam" id="PF00644">
    <property type="entry name" value="PARP"/>
    <property type="match status" value="1"/>
</dbReference>
<comment type="subcellular location">
    <subcellularLocation>
        <location evidence="1">Nucleus</location>
    </subcellularLocation>
</comment>
<evidence type="ECO:0000313" key="9">
    <source>
        <dbReference type="Proteomes" id="UP001064489"/>
    </source>
</evidence>
<evidence type="ECO:0000256" key="1">
    <source>
        <dbReference type="ARBA" id="ARBA00004123"/>
    </source>
</evidence>
<gene>
    <name evidence="8" type="ORF">LWI28_021306</name>
</gene>
<dbReference type="PANTHER" id="PTHR32263:SF5">
    <property type="entry name" value="INACTIVE POLY [ADP-RIBOSE] POLYMERASE SRO1-RELATED"/>
    <property type="match status" value="1"/>
</dbReference>
<reference evidence="8" key="1">
    <citation type="journal article" date="2022" name="Plant J.">
        <title>Strategies of tolerance reflected in two North American maple genomes.</title>
        <authorList>
            <person name="McEvoy S.L."/>
            <person name="Sezen U.U."/>
            <person name="Trouern-Trend A."/>
            <person name="McMahon S.M."/>
            <person name="Schaberg P.G."/>
            <person name="Yang J."/>
            <person name="Wegrzyn J.L."/>
            <person name="Swenson N.G."/>
        </authorList>
    </citation>
    <scope>NUCLEOTIDE SEQUENCE</scope>
    <source>
        <strain evidence="8">91603</strain>
    </source>
</reference>
<dbReference type="InterPro" id="IPR044964">
    <property type="entry name" value="RCD1/SRO1-5"/>
</dbReference>
<evidence type="ECO:0000259" key="7">
    <source>
        <dbReference type="PROSITE" id="PS51879"/>
    </source>
</evidence>
<dbReference type="GO" id="GO:0003950">
    <property type="term" value="F:NAD+ poly-ADP-ribosyltransferase activity"/>
    <property type="evidence" value="ECO:0007669"/>
    <property type="project" value="InterPro"/>
</dbReference>
<keyword evidence="4" id="KW-0539">Nucleus</keyword>
<dbReference type="InterPro" id="IPR012317">
    <property type="entry name" value="Poly(ADP-ribose)pol_cat_dom"/>
</dbReference>
<keyword evidence="3" id="KW-0346">Stress response</keyword>
<evidence type="ECO:0008006" key="10">
    <source>
        <dbReference type="Google" id="ProtNLM"/>
    </source>
</evidence>
<feature type="domain" description="RST" evidence="7">
    <location>
        <begin position="480"/>
        <end position="551"/>
    </location>
</feature>
<evidence type="ECO:0000313" key="8">
    <source>
        <dbReference type="EMBL" id="KAI9177978.1"/>
    </source>
</evidence>
<name>A0AAD5IWH7_ACENE</name>
<keyword evidence="2" id="KW-0217">Developmental protein</keyword>
<organism evidence="8 9">
    <name type="scientific">Acer negundo</name>
    <name type="common">Box elder</name>
    <dbReference type="NCBI Taxonomy" id="4023"/>
    <lineage>
        <taxon>Eukaryota</taxon>
        <taxon>Viridiplantae</taxon>
        <taxon>Streptophyta</taxon>
        <taxon>Embryophyta</taxon>
        <taxon>Tracheophyta</taxon>
        <taxon>Spermatophyta</taxon>
        <taxon>Magnoliopsida</taxon>
        <taxon>eudicotyledons</taxon>
        <taxon>Gunneridae</taxon>
        <taxon>Pentapetalae</taxon>
        <taxon>rosids</taxon>
        <taxon>malvids</taxon>
        <taxon>Sapindales</taxon>
        <taxon>Sapindaceae</taxon>
        <taxon>Hippocastanoideae</taxon>
        <taxon>Acereae</taxon>
        <taxon>Acer</taxon>
    </lineage>
</organism>